<dbReference type="Gene3D" id="1.20.1250.20">
    <property type="entry name" value="MFS general substrate transporter like domains"/>
    <property type="match status" value="2"/>
</dbReference>
<evidence type="ECO:0000313" key="4">
    <source>
        <dbReference type="Proteomes" id="UP000594454"/>
    </source>
</evidence>
<feature type="transmembrane region" description="Helical" evidence="2">
    <location>
        <begin position="197"/>
        <end position="220"/>
    </location>
</feature>
<dbReference type="PANTHER" id="PTHR11360">
    <property type="entry name" value="MONOCARBOXYLATE TRANSPORTER"/>
    <property type="match status" value="1"/>
</dbReference>
<feature type="transmembrane region" description="Helical" evidence="2">
    <location>
        <begin position="536"/>
        <end position="555"/>
    </location>
</feature>
<keyword evidence="2" id="KW-0472">Membrane</keyword>
<reference evidence="3 4" key="1">
    <citation type="submission" date="2020-11" db="EMBL/GenBank/DDBJ databases">
        <authorList>
            <person name="Wallbank WR R."/>
            <person name="Pardo Diaz C."/>
            <person name="Kozak K."/>
            <person name="Martin S."/>
            <person name="Jiggins C."/>
            <person name="Moest M."/>
            <person name="Warren A I."/>
            <person name="Generalovic N T."/>
            <person name="Byers J.R.P. K."/>
            <person name="Montejo-Kovacevich G."/>
            <person name="Yen C E."/>
        </authorList>
    </citation>
    <scope>NUCLEOTIDE SEQUENCE [LARGE SCALE GENOMIC DNA]</scope>
</reference>
<protein>
    <recommendedName>
        <fullName evidence="5">Monocarboxylate transporter 9</fullName>
    </recommendedName>
</protein>
<feature type="transmembrane region" description="Helical" evidence="2">
    <location>
        <begin position="475"/>
        <end position="493"/>
    </location>
</feature>
<name>A0A7R8V1D3_HERIL</name>
<feature type="transmembrane region" description="Helical" evidence="2">
    <location>
        <begin position="132"/>
        <end position="153"/>
    </location>
</feature>
<dbReference type="InParanoid" id="A0A7R8V1D3"/>
<dbReference type="SUPFAM" id="SSF103473">
    <property type="entry name" value="MFS general substrate transporter"/>
    <property type="match status" value="1"/>
</dbReference>
<dbReference type="CDD" id="cd17352">
    <property type="entry name" value="MFS_MCT_SLC16"/>
    <property type="match status" value="1"/>
</dbReference>
<evidence type="ECO:0000256" key="1">
    <source>
        <dbReference type="SAM" id="MobiDB-lite"/>
    </source>
</evidence>
<dbReference type="InterPro" id="IPR036259">
    <property type="entry name" value="MFS_trans_sf"/>
</dbReference>
<dbReference type="AlphaFoldDB" id="A0A7R8V1D3"/>
<organism evidence="3 4">
    <name type="scientific">Hermetia illucens</name>
    <name type="common">Black soldier fly</name>
    <dbReference type="NCBI Taxonomy" id="343691"/>
    <lineage>
        <taxon>Eukaryota</taxon>
        <taxon>Metazoa</taxon>
        <taxon>Ecdysozoa</taxon>
        <taxon>Arthropoda</taxon>
        <taxon>Hexapoda</taxon>
        <taxon>Insecta</taxon>
        <taxon>Pterygota</taxon>
        <taxon>Neoptera</taxon>
        <taxon>Endopterygota</taxon>
        <taxon>Diptera</taxon>
        <taxon>Brachycera</taxon>
        <taxon>Stratiomyomorpha</taxon>
        <taxon>Stratiomyidae</taxon>
        <taxon>Hermetiinae</taxon>
        <taxon>Hermetia</taxon>
    </lineage>
</organism>
<accession>A0A7R8V1D3</accession>
<dbReference type="Proteomes" id="UP000594454">
    <property type="component" value="Chromosome 5"/>
</dbReference>
<gene>
    <name evidence="3" type="ORF">HERILL_LOCUS12370</name>
</gene>
<evidence type="ECO:0008006" key="5">
    <source>
        <dbReference type="Google" id="ProtNLM"/>
    </source>
</evidence>
<proteinExistence type="predicted"/>
<dbReference type="OMA" id="LHSFVCA"/>
<feature type="transmembrane region" description="Helical" evidence="2">
    <location>
        <begin position="37"/>
        <end position="57"/>
    </location>
</feature>
<feature type="transmembrane region" description="Helical" evidence="2">
    <location>
        <begin position="408"/>
        <end position="431"/>
    </location>
</feature>
<dbReference type="OrthoDB" id="410267at2759"/>
<feature type="transmembrane region" description="Helical" evidence="2">
    <location>
        <begin position="165"/>
        <end position="185"/>
    </location>
</feature>
<feature type="transmembrane region" description="Helical" evidence="2">
    <location>
        <begin position="499"/>
        <end position="524"/>
    </location>
</feature>
<dbReference type="FunFam" id="1.20.1250.20:FF:000383">
    <property type="entry name" value="Blast:Monocarboxylate transporter 13"/>
    <property type="match status" value="1"/>
</dbReference>
<keyword evidence="4" id="KW-1185">Reference proteome</keyword>
<feature type="transmembrane region" description="Helical" evidence="2">
    <location>
        <begin position="561"/>
        <end position="585"/>
    </location>
</feature>
<feature type="transmembrane region" description="Helical" evidence="2">
    <location>
        <begin position="108"/>
        <end position="126"/>
    </location>
</feature>
<keyword evidence="2" id="KW-0812">Transmembrane</keyword>
<sequence length="602" mass="67420">METKPAKNGVCPPEKSCKKKRRDKSDLGPNFVAPDGGWGWAVCFAGGLSTLSIFPVIQQFGLIYRERLMDLNISNSQITTLINANNALSSVTGLLNGPLFRRFTFRQVGIGAALLNVLGLFCATLSNSFLSYFISIAILYGAGFGLFASASSLALNTYFKEKRRFAAGFSWTMTSLGPIVMPYVVTALLREYGVQGTVLIFTGLAMHAVAGAMIFQPVLWHTKPQKPDPAQVEKEEYLCSYCRLRKMKSSSLLASQYIYTEDDKDMPGYEIFDPATPMMAKANDGWYSPPSRCSSRLSLTSGKWKSTQNIPRNKFSSPNFSKLQVPENSEEQMRHYLPNNFNREKEARLASEIKGQFEKPKMCTCDEERKLLAAEQKEEECEEKDENLPFWRKVVIFFDLDLLRDFTYVNLMLGITIANFAEINFSILTPFILSDFGFDKPQIALMMSLLASMDTGMRFMIPFIAEKIGWDNQTFFLLGVLGMACGRIVIAHFHSLQMILIAGAWIGMCKALRTVFLALIIPGYVPLNRLPAASGLQLLVSGMFTLMAGPLVGVIRDKTNYVFTLHCLNVLTFTTVICWTVGAIINRRKRNKQKAQTSPEEE</sequence>
<feature type="region of interest" description="Disordered" evidence="1">
    <location>
        <begin position="1"/>
        <end position="25"/>
    </location>
</feature>
<dbReference type="EMBL" id="LR899013">
    <property type="protein sequence ID" value="CAD7089844.1"/>
    <property type="molecule type" value="Genomic_DNA"/>
</dbReference>
<evidence type="ECO:0000256" key="2">
    <source>
        <dbReference type="SAM" id="Phobius"/>
    </source>
</evidence>
<feature type="transmembrane region" description="Helical" evidence="2">
    <location>
        <begin position="443"/>
        <end position="463"/>
    </location>
</feature>
<dbReference type="Pfam" id="PF07690">
    <property type="entry name" value="MFS_1"/>
    <property type="match status" value="2"/>
</dbReference>
<dbReference type="PANTHER" id="PTHR11360:SF8">
    <property type="entry name" value="BCDNA.LD28120-RELATED"/>
    <property type="match status" value="1"/>
</dbReference>
<keyword evidence="2" id="KW-1133">Transmembrane helix</keyword>
<dbReference type="GO" id="GO:0008028">
    <property type="term" value="F:monocarboxylic acid transmembrane transporter activity"/>
    <property type="evidence" value="ECO:0007669"/>
    <property type="project" value="TreeGrafter"/>
</dbReference>
<dbReference type="InterPro" id="IPR050327">
    <property type="entry name" value="Proton-linked_MCT"/>
</dbReference>
<dbReference type="InterPro" id="IPR011701">
    <property type="entry name" value="MFS"/>
</dbReference>
<evidence type="ECO:0000313" key="3">
    <source>
        <dbReference type="EMBL" id="CAD7089844.1"/>
    </source>
</evidence>